<feature type="domain" description="Putative Flp pilus-assembly TadG-like N-terminal" evidence="2">
    <location>
        <begin position="10"/>
        <end position="56"/>
    </location>
</feature>
<proteinExistence type="predicted"/>
<keyword evidence="1" id="KW-0812">Transmembrane</keyword>
<sequence length="147" mass="15069">MRRRPHGDDGTVLVLVVGLTAVLLLLVGVVVDVSAAALARRSVSSAADGAAVSGAQGIDLAAYYADGLGAGVPLSEAAVAARVQAYADRAREEQPDLVLRSRVEDGGTVVVTATRTLQLPFRGWLGLDSTEVTAEARARAPVVEPPG</sequence>
<dbReference type="EMBL" id="CAFBMQ010000001">
    <property type="protein sequence ID" value="CAB4897128.1"/>
    <property type="molecule type" value="Genomic_DNA"/>
</dbReference>
<feature type="transmembrane region" description="Helical" evidence="1">
    <location>
        <begin position="12"/>
        <end position="31"/>
    </location>
</feature>
<dbReference type="InterPro" id="IPR028087">
    <property type="entry name" value="Tad_N"/>
</dbReference>
<organism evidence="3">
    <name type="scientific">freshwater metagenome</name>
    <dbReference type="NCBI Taxonomy" id="449393"/>
    <lineage>
        <taxon>unclassified sequences</taxon>
        <taxon>metagenomes</taxon>
        <taxon>ecological metagenomes</taxon>
    </lineage>
</organism>
<keyword evidence="1" id="KW-1133">Transmembrane helix</keyword>
<keyword evidence="1" id="KW-0472">Membrane</keyword>
<name>A0A6J7FSX3_9ZZZZ</name>
<dbReference type="AlphaFoldDB" id="A0A6J7FSX3"/>
<evidence type="ECO:0000256" key="1">
    <source>
        <dbReference type="SAM" id="Phobius"/>
    </source>
</evidence>
<evidence type="ECO:0000313" key="3">
    <source>
        <dbReference type="EMBL" id="CAB4897128.1"/>
    </source>
</evidence>
<reference evidence="3" key="1">
    <citation type="submission" date="2020-05" db="EMBL/GenBank/DDBJ databases">
        <authorList>
            <person name="Chiriac C."/>
            <person name="Salcher M."/>
            <person name="Ghai R."/>
            <person name="Kavagutti S V."/>
        </authorList>
    </citation>
    <scope>NUCLEOTIDE SEQUENCE</scope>
</reference>
<protein>
    <submittedName>
        <fullName evidence="3">Unannotated protein</fullName>
    </submittedName>
</protein>
<accession>A0A6J7FSX3</accession>
<dbReference type="Pfam" id="PF13400">
    <property type="entry name" value="Tad"/>
    <property type="match status" value="1"/>
</dbReference>
<evidence type="ECO:0000259" key="2">
    <source>
        <dbReference type="Pfam" id="PF13400"/>
    </source>
</evidence>
<gene>
    <name evidence="3" type="ORF">UFOPK3609_00083</name>
</gene>